<evidence type="ECO:0000256" key="2">
    <source>
        <dbReference type="SAM" id="SignalP"/>
    </source>
</evidence>
<keyword evidence="4" id="KW-1185">Reference proteome</keyword>
<comment type="caution">
    <text evidence="3">The sequence shown here is derived from an EMBL/GenBank/DDBJ whole genome shotgun (WGS) entry which is preliminary data.</text>
</comment>
<dbReference type="InterPro" id="IPR042566">
    <property type="entry name" value="L1_C"/>
</dbReference>
<dbReference type="Proteomes" id="UP001152803">
    <property type="component" value="Unassembled WGS sequence"/>
</dbReference>
<evidence type="ECO:0000313" key="4">
    <source>
        <dbReference type="Proteomes" id="UP001152803"/>
    </source>
</evidence>
<dbReference type="AlphaFoldDB" id="A0A9Q1DZ16"/>
<keyword evidence="2" id="KW-0732">Signal</keyword>
<protein>
    <submittedName>
        <fullName evidence="3">Uncharacterized protein</fullName>
    </submittedName>
</protein>
<dbReference type="Gene3D" id="3.30.250.20">
    <property type="entry name" value="L1 transposable element, C-terminal domain"/>
    <property type="match status" value="1"/>
</dbReference>
<organism evidence="3 4">
    <name type="scientific">Conger conger</name>
    <name type="common">Conger eel</name>
    <name type="synonym">Muraena conger</name>
    <dbReference type="NCBI Taxonomy" id="82655"/>
    <lineage>
        <taxon>Eukaryota</taxon>
        <taxon>Metazoa</taxon>
        <taxon>Chordata</taxon>
        <taxon>Craniata</taxon>
        <taxon>Vertebrata</taxon>
        <taxon>Euteleostomi</taxon>
        <taxon>Actinopterygii</taxon>
        <taxon>Neopterygii</taxon>
        <taxon>Teleostei</taxon>
        <taxon>Anguilliformes</taxon>
        <taxon>Congridae</taxon>
        <taxon>Conger</taxon>
    </lineage>
</organism>
<reference evidence="3" key="1">
    <citation type="journal article" date="2023" name="Science">
        <title>Genome structures resolve the early diversification of teleost fishes.</title>
        <authorList>
            <person name="Parey E."/>
            <person name="Louis A."/>
            <person name="Montfort J."/>
            <person name="Bouchez O."/>
            <person name="Roques C."/>
            <person name="Iampietro C."/>
            <person name="Lluch J."/>
            <person name="Castinel A."/>
            <person name="Donnadieu C."/>
            <person name="Desvignes T."/>
            <person name="Floi Bucao C."/>
            <person name="Jouanno E."/>
            <person name="Wen M."/>
            <person name="Mejri S."/>
            <person name="Dirks R."/>
            <person name="Jansen H."/>
            <person name="Henkel C."/>
            <person name="Chen W.J."/>
            <person name="Zahm M."/>
            <person name="Cabau C."/>
            <person name="Klopp C."/>
            <person name="Thompson A.W."/>
            <person name="Robinson-Rechavi M."/>
            <person name="Braasch I."/>
            <person name="Lecointre G."/>
            <person name="Bobe J."/>
            <person name="Postlethwait J.H."/>
            <person name="Berthelot C."/>
            <person name="Roest Crollius H."/>
            <person name="Guiguen Y."/>
        </authorList>
    </citation>
    <scope>NUCLEOTIDE SEQUENCE</scope>
    <source>
        <strain evidence="3">Concon-B</strain>
    </source>
</reference>
<feature type="compositionally biased region" description="Polar residues" evidence="1">
    <location>
        <begin position="133"/>
        <end position="148"/>
    </location>
</feature>
<sequence>MNKVKNSFWIRSMMMQKLVALLILLFGSSTKSEDLTGKVFTFPSDPPTAAKRREFTPVFKKFKAVGFKPFLVYPATLKVEYKGSQLTFKSPIDAENFLQTAEVNPLDAPVDTGNPYQPLDTYANALRAKPSIHSTAPTHGVSETSPAASQFMDM</sequence>
<evidence type="ECO:0000313" key="3">
    <source>
        <dbReference type="EMBL" id="KAJ8284408.1"/>
    </source>
</evidence>
<feature type="chain" id="PRO_5040414673" evidence="2">
    <location>
        <begin position="33"/>
        <end position="154"/>
    </location>
</feature>
<dbReference type="OrthoDB" id="8959002at2759"/>
<evidence type="ECO:0000256" key="1">
    <source>
        <dbReference type="SAM" id="MobiDB-lite"/>
    </source>
</evidence>
<accession>A0A9Q1DZ16</accession>
<feature type="region of interest" description="Disordered" evidence="1">
    <location>
        <begin position="133"/>
        <end position="154"/>
    </location>
</feature>
<name>A0A9Q1DZ16_CONCO</name>
<feature type="signal peptide" evidence="2">
    <location>
        <begin position="1"/>
        <end position="32"/>
    </location>
</feature>
<proteinExistence type="predicted"/>
<dbReference type="EMBL" id="JAFJMO010000002">
    <property type="protein sequence ID" value="KAJ8284408.1"/>
    <property type="molecule type" value="Genomic_DNA"/>
</dbReference>
<gene>
    <name evidence="3" type="ORF">COCON_G00032580</name>
</gene>